<accession>A0AA35P3P2</accession>
<proteinExistence type="predicted"/>
<evidence type="ECO:0000313" key="2">
    <source>
        <dbReference type="EMBL" id="CAI5773799.1"/>
    </source>
</evidence>
<protein>
    <submittedName>
        <fullName evidence="2">Uncharacterized protein</fullName>
    </submittedName>
</protein>
<evidence type="ECO:0000313" key="3">
    <source>
        <dbReference type="Proteomes" id="UP001178461"/>
    </source>
</evidence>
<dbReference type="EMBL" id="OX395129">
    <property type="protein sequence ID" value="CAI5773799.1"/>
    <property type="molecule type" value="Genomic_DNA"/>
</dbReference>
<dbReference type="Proteomes" id="UP001178461">
    <property type="component" value="Chromosome 4"/>
</dbReference>
<keyword evidence="3" id="KW-1185">Reference proteome</keyword>
<sequence length="156" mass="17267">MVGRYSRSYQHESDQTAGGSGRQKCLACSGPGGHEESDTTKQLNNNNLKHPPPKEQESYLCISFPSSLPKDGLWEHPASANPSVESIASLKGGVLCMGLYASGIMDAGGAWIPLFQRSHQPLDPRKWVKPLNFGDYLILYWIVRGNRHIIKRLTAF</sequence>
<feature type="region of interest" description="Disordered" evidence="1">
    <location>
        <begin position="1"/>
        <end position="56"/>
    </location>
</feature>
<organism evidence="2 3">
    <name type="scientific">Podarcis lilfordi</name>
    <name type="common">Lilford's wall lizard</name>
    <dbReference type="NCBI Taxonomy" id="74358"/>
    <lineage>
        <taxon>Eukaryota</taxon>
        <taxon>Metazoa</taxon>
        <taxon>Chordata</taxon>
        <taxon>Craniata</taxon>
        <taxon>Vertebrata</taxon>
        <taxon>Euteleostomi</taxon>
        <taxon>Lepidosauria</taxon>
        <taxon>Squamata</taxon>
        <taxon>Bifurcata</taxon>
        <taxon>Unidentata</taxon>
        <taxon>Episquamata</taxon>
        <taxon>Laterata</taxon>
        <taxon>Lacertibaenia</taxon>
        <taxon>Lacertidae</taxon>
        <taxon>Podarcis</taxon>
    </lineage>
</organism>
<dbReference type="AlphaFoldDB" id="A0AA35P3P2"/>
<reference evidence="2" key="1">
    <citation type="submission" date="2022-12" db="EMBL/GenBank/DDBJ databases">
        <authorList>
            <person name="Alioto T."/>
            <person name="Alioto T."/>
            <person name="Gomez Garrido J."/>
        </authorList>
    </citation>
    <scope>NUCLEOTIDE SEQUENCE</scope>
</reference>
<evidence type="ECO:0000256" key="1">
    <source>
        <dbReference type="SAM" id="MobiDB-lite"/>
    </source>
</evidence>
<gene>
    <name evidence="2" type="ORF">PODLI_1B032892</name>
</gene>
<name>A0AA35P3P2_9SAUR</name>